<dbReference type="EMBL" id="JADOFV010000005">
    <property type="protein sequence ID" value="MBF7128022.1"/>
    <property type="molecule type" value="Genomic_DNA"/>
</dbReference>
<name>A0AA40XB15_PEDPE</name>
<keyword evidence="1" id="KW-1133">Transmembrane helix</keyword>
<dbReference type="RefSeq" id="WP_023439900.1">
    <property type="nucleotide sequence ID" value="NZ_BEWQ01000009.1"/>
</dbReference>
<dbReference type="Proteomes" id="UP000743107">
    <property type="component" value="Unassembled WGS sequence"/>
</dbReference>
<reference evidence="2" key="1">
    <citation type="submission" date="2020-11" db="EMBL/GenBank/DDBJ databases">
        <title>Antibiotic susceptibility profiles of Pediococcus pentosaceus from various origins and their implications for the safety assessment of strains with food-technology applications.</title>
        <authorList>
            <person name="Shani N."/>
            <person name="Oberhaensli S."/>
            <person name="Arias E."/>
        </authorList>
    </citation>
    <scope>NUCLEOTIDE SEQUENCE</scope>
    <source>
        <strain evidence="2">FAM 19164</strain>
    </source>
</reference>
<keyword evidence="1" id="KW-0812">Transmembrane</keyword>
<evidence type="ECO:0000313" key="5">
    <source>
        <dbReference type="Proteomes" id="UP001214131"/>
    </source>
</evidence>
<dbReference type="EMBL" id="CP118739">
    <property type="protein sequence ID" value="WEA57958.1"/>
    <property type="molecule type" value="Genomic_DNA"/>
</dbReference>
<evidence type="ECO:0000313" key="2">
    <source>
        <dbReference type="EMBL" id="MBF7128022.1"/>
    </source>
</evidence>
<protein>
    <submittedName>
        <fullName evidence="2">Uncharacterized protein</fullName>
    </submittedName>
</protein>
<feature type="transmembrane region" description="Helical" evidence="1">
    <location>
        <begin position="6"/>
        <end position="25"/>
    </location>
</feature>
<evidence type="ECO:0000313" key="3">
    <source>
        <dbReference type="EMBL" id="WEA57958.1"/>
    </source>
</evidence>
<keyword evidence="1" id="KW-0472">Membrane</keyword>
<evidence type="ECO:0000256" key="1">
    <source>
        <dbReference type="SAM" id="Phobius"/>
    </source>
</evidence>
<accession>A0AA40XB15</accession>
<gene>
    <name evidence="2" type="ORF">ITQ97_09460</name>
    <name evidence="3" type="ORF">PWB86_03585</name>
</gene>
<dbReference type="Proteomes" id="UP001214131">
    <property type="component" value="Chromosome"/>
</dbReference>
<proteinExistence type="predicted"/>
<reference evidence="3 5" key="2">
    <citation type="submission" date="2023-02" db="EMBL/GenBank/DDBJ databases">
        <title>Comparative genomics and fermentation flavor characterization of five lactic acid bacteria reveal flavor biosynthesis metabolic pathways in fermented muskmelon puree.</title>
        <authorList>
            <person name="Yuan L."/>
            <person name="Li M."/>
            <person name="Xu X."/>
            <person name="Lao F."/>
            <person name="Wu J."/>
        </authorList>
    </citation>
    <scope>NUCLEOTIDE SEQUENCE [LARGE SCALE GENOMIC DNA]</scope>
    <source>
        <strain evidence="3 5">Ca-4</strain>
    </source>
</reference>
<evidence type="ECO:0000313" key="4">
    <source>
        <dbReference type="Proteomes" id="UP000743107"/>
    </source>
</evidence>
<organism evidence="2 4">
    <name type="scientific">Pediococcus pentosaceus</name>
    <dbReference type="NCBI Taxonomy" id="1255"/>
    <lineage>
        <taxon>Bacteria</taxon>
        <taxon>Bacillati</taxon>
        <taxon>Bacillota</taxon>
        <taxon>Bacilli</taxon>
        <taxon>Lactobacillales</taxon>
        <taxon>Lactobacillaceae</taxon>
        <taxon>Pediococcus</taxon>
    </lineage>
</organism>
<dbReference type="AlphaFoldDB" id="A0AA40XB15"/>
<sequence length="52" mass="6399">MYRIVLIIFIIYVIVQIPFVIKAYLGRRKYRQKIKDGERANQRLMKENKDKK</sequence>